<organism evidence="7 8">
    <name type="scientific">Microbacterium suwonense</name>
    <dbReference type="NCBI Taxonomy" id="683047"/>
    <lineage>
        <taxon>Bacteria</taxon>
        <taxon>Bacillati</taxon>
        <taxon>Actinomycetota</taxon>
        <taxon>Actinomycetes</taxon>
        <taxon>Micrococcales</taxon>
        <taxon>Microbacteriaceae</taxon>
        <taxon>Microbacterium</taxon>
    </lineage>
</organism>
<dbReference type="Proteomes" id="UP001321543">
    <property type="component" value="Chromosome"/>
</dbReference>
<evidence type="ECO:0000256" key="4">
    <source>
        <dbReference type="ARBA" id="ARBA00023163"/>
    </source>
</evidence>
<dbReference type="InterPro" id="IPR036388">
    <property type="entry name" value="WH-like_DNA-bd_sf"/>
</dbReference>
<evidence type="ECO:0000256" key="2">
    <source>
        <dbReference type="ARBA" id="ARBA00023015"/>
    </source>
</evidence>
<comment type="similarity">
    <text evidence="1">Belongs to the LysR transcriptional regulatory family.</text>
</comment>
<dbReference type="RefSeq" id="WP_434019605.1">
    <property type="nucleotide sequence ID" value="NZ_AP027728.1"/>
</dbReference>
<name>A0ABM8FNT5_9MICO</name>
<proteinExistence type="inferred from homology"/>
<keyword evidence="4" id="KW-0804">Transcription</keyword>
<evidence type="ECO:0000259" key="6">
    <source>
        <dbReference type="PROSITE" id="PS50931"/>
    </source>
</evidence>
<protein>
    <recommendedName>
        <fullName evidence="6">HTH lysR-type domain-containing protein</fullName>
    </recommendedName>
</protein>
<keyword evidence="2" id="KW-0805">Transcription regulation</keyword>
<dbReference type="InterPro" id="IPR050176">
    <property type="entry name" value="LTTR"/>
</dbReference>
<dbReference type="PANTHER" id="PTHR30579">
    <property type="entry name" value="TRANSCRIPTIONAL REGULATOR"/>
    <property type="match status" value="1"/>
</dbReference>
<feature type="domain" description="HTH lysR-type" evidence="6">
    <location>
        <begin position="3"/>
        <end position="59"/>
    </location>
</feature>
<feature type="region of interest" description="Disordered" evidence="5">
    <location>
        <begin position="56"/>
        <end position="101"/>
    </location>
</feature>
<feature type="compositionally biased region" description="Polar residues" evidence="5">
    <location>
        <begin position="73"/>
        <end position="83"/>
    </location>
</feature>
<dbReference type="Pfam" id="PF00126">
    <property type="entry name" value="HTH_1"/>
    <property type="match status" value="1"/>
</dbReference>
<dbReference type="SUPFAM" id="SSF46785">
    <property type="entry name" value="Winged helix' DNA-binding domain"/>
    <property type="match status" value="1"/>
</dbReference>
<evidence type="ECO:0000256" key="5">
    <source>
        <dbReference type="SAM" id="MobiDB-lite"/>
    </source>
</evidence>
<dbReference type="PANTHER" id="PTHR30579:SF2">
    <property type="entry name" value="HTH-TYPE TRANSCRIPTIONAL REGULATOR ARGP"/>
    <property type="match status" value="1"/>
</dbReference>
<accession>A0ABM8FNT5</accession>
<keyword evidence="3" id="KW-0238">DNA-binding</keyword>
<gene>
    <name evidence="7" type="ORF">GCM10025863_00200</name>
</gene>
<dbReference type="InterPro" id="IPR036390">
    <property type="entry name" value="WH_DNA-bd_sf"/>
</dbReference>
<dbReference type="EMBL" id="AP027728">
    <property type="protein sequence ID" value="BDZ37406.1"/>
    <property type="molecule type" value="Genomic_DNA"/>
</dbReference>
<dbReference type="InterPro" id="IPR000847">
    <property type="entry name" value="LysR_HTH_N"/>
</dbReference>
<evidence type="ECO:0000313" key="7">
    <source>
        <dbReference type="EMBL" id="BDZ37406.1"/>
    </source>
</evidence>
<evidence type="ECO:0000256" key="1">
    <source>
        <dbReference type="ARBA" id="ARBA00009437"/>
    </source>
</evidence>
<evidence type="ECO:0000313" key="8">
    <source>
        <dbReference type="Proteomes" id="UP001321543"/>
    </source>
</evidence>
<dbReference type="Gene3D" id="1.10.10.10">
    <property type="entry name" value="Winged helix-like DNA-binding domain superfamily/Winged helix DNA-binding domain"/>
    <property type="match status" value="1"/>
</dbReference>
<keyword evidence="8" id="KW-1185">Reference proteome</keyword>
<evidence type="ECO:0000256" key="3">
    <source>
        <dbReference type="ARBA" id="ARBA00023125"/>
    </source>
</evidence>
<dbReference type="PROSITE" id="PS50931">
    <property type="entry name" value="HTH_LYSR"/>
    <property type="match status" value="1"/>
</dbReference>
<reference evidence="8" key="1">
    <citation type="journal article" date="2019" name="Int. J. Syst. Evol. Microbiol.">
        <title>The Global Catalogue of Microorganisms (GCM) 10K type strain sequencing project: providing services to taxonomists for standard genome sequencing and annotation.</title>
        <authorList>
            <consortium name="The Broad Institute Genomics Platform"/>
            <consortium name="The Broad Institute Genome Sequencing Center for Infectious Disease"/>
            <person name="Wu L."/>
            <person name="Ma J."/>
        </authorList>
    </citation>
    <scope>NUCLEOTIDE SEQUENCE [LARGE SCALE GENOMIC DNA]</scope>
    <source>
        <strain evidence="8">NBRC 106310</strain>
    </source>
</reference>
<sequence length="101" mass="10747">MRIDAQLAATVAAAIDEGSFDAAARRLHITPSAVSQRIKAVEQQLGRVVVVRSRPVRATEAGRPSSDWRGRSSCWSTMPSPASGSRMPRGSRCPASGCRSP</sequence>